<dbReference type="InterPro" id="IPR027417">
    <property type="entry name" value="P-loop_NTPase"/>
</dbReference>
<evidence type="ECO:0000259" key="1">
    <source>
        <dbReference type="Pfam" id="PF08378"/>
    </source>
</evidence>
<accession>A0A6J7E1C5</accession>
<protein>
    <submittedName>
        <fullName evidence="2">Unannotated protein</fullName>
    </submittedName>
</protein>
<dbReference type="SUPFAM" id="SSF52540">
    <property type="entry name" value="P-loop containing nucleoside triphosphate hydrolases"/>
    <property type="match status" value="1"/>
</dbReference>
<dbReference type="EMBL" id="CAFBLM010000049">
    <property type="protein sequence ID" value="CAB4875788.1"/>
    <property type="molecule type" value="Genomic_DNA"/>
</dbReference>
<proteinExistence type="predicted"/>
<dbReference type="Gene3D" id="3.40.50.300">
    <property type="entry name" value="P-loop containing nucleotide triphosphate hydrolases"/>
    <property type="match status" value="2"/>
</dbReference>
<evidence type="ECO:0000313" key="2">
    <source>
        <dbReference type="EMBL" id="CAB4875788.1"/>
    </source>
</evidence>
<sequence length="554" mass="62601">MPARCIPERPTQWAHRTEQQVWELLRKQFSSDTVLIHSLRFSAADGDWEADFIALIPGSGFATIEVKGGQLWYEDGQWWQRTRDGDKQKDPVTQVMRAKYLVGRYLKNNAKWSRQRVRSAHFVVFPDMEWSENLQAPNLPREYAITKGDLPGAAGRIWDVFNGYLQDEPKATPSLVDVDLAAEILGGRLDPQADVAMWREVREDHVDRVTADQAKILKAVQSNRRIEVKGGPGSGKTWLALEQARRLCESGERVALVCYSKGLTTWLRRQVQHWSQDAQDRIWIGTFHSLAPLWGEEISPDGDPAYWEETLPQLMLQRARELVDAGRFDSLVVDEAQDFADSWWPPLLASLKDQELGGVFIFGDEHQGVFGRDGAPSIDVFTLALDENVRNSTQIAEVLRTVGQKRNEVLGGEGPPVEFIQCDPSAVYDLADELAIELLDEGWRPQDIAVLTTLHRHPMHVSRVGMEGRDGFWESFWDADDYFYCTTAGFKGLERPAVVLAVDGFRSGELAVDVLNVGLSRARDRLIICGDFEQLKTAGGKEFGKALKRLQRKD</sequence>
<dbReference type="GO" id="GO:0005524">
    <property type="term" value="F:ATP binding"/>
    <property type="evidence" value="ECO:0007669"/>
    <property type="project" value="InterPro"/>
</dbReference>
<name>A0A6J7E1C5_9ZZZZ</name>
<dbReference type="Pfam" id="PF08378">
    <property type="entry name" value="NERD"/>
    <property type="match status" value="1"/>
</dbReference>
<dbReference type="PANTHER" id="PTHR11070:SF2">
    <property type="entry name" value="ATP-DEPENDENT DNA HELICASE SRS2"/>
    <property type="match status" value="1"/>
</dbReference>
<reference evidence="2" key="1">
    <citation type="submission" date="2020-05" db="EMBL/GenBank/DDBJ databases">
        <authorList>
            <person name="Chiriac C."/>
            <person name="Salcher M."/>
            <person name="Ghai R."/>
            <person name="Kavagutti S V."/>
        </authorList>
    </citation>
    <scope>NUCLEOTIDE SEQUENCE</scope>
</reference>
<feature type="domain" description="NERD" evidence="1">
    <location>
        <begin position="15"/>
        <end position="125"/>
    </location>
</feature>
<dbReference type="PANTHER" id="PTHR11070">
    <property type="entry name" value="UVRD / RECB / PCRA DNA HELICASE FAMILY MEMBER"/>
    <property type="match status" value="1"/>
</dbReference>
<dbReference type="GO" id="GO:0003677">
    <property type="term" value="F:DNA binding"/>
    <property type="evidence" value="ECO:0007669"/>
    <property type="project" value="InterPro"/>
</dbReference>
<organism evidence="2">
    <name type="scientific">freshwater metagenome</name>
    <dbReference type="NCBI Taxonomy" id="449393"/>
    <lineage>
        <taxon>unclassified sequences</taxon>
        <taxon>metagenomes</taxon>
        <taxon>ecological metagenomes</taxon>
    </lineage>
</organism>
<dbReference type="InterPro" id="IPR011528">
    <property type="entry name" value="NERD"/>
</dbReference>
<dbReference type="GO" id="GO:0043138">
    <property type="term" value="F:3'-5' DNA helicase activity"/>
    <property type="evidence" value="ECO:0007669"/>
    <property type="project" value="TreeGrafter"/>
</dbReference>
<dbReference type="GO" id="GO:0000725">
    <property type="term" value="P:recombinational repair"/>
    <property type="evidence" value="ECO:0007669"/>
    <property type="project" value="TreeGrafter"/>
</dbReference>
<gene>
    <name evidence="2" type="ORF">UFOPK3401_01069</name>
</gene>
<dbReference type="Pfam" id="PF13245">
    <property type="entry name" value="AAA_19"/>
    <property type="match status" value="1"/>
</dbReference>
<dbReference type="InterPro" id="IPR000212">
    <property type="entry name" value="DNA_helicase_UvrD/REP"/>
</dbReference>
<dbReference type="AlphaFoldDB" id="A0A6J7E1C5"/>